<gene>
    <name evidence="16" type="primary">KCNB2</name>
    <name evidence="16" type="ORF">AK812_SmicGene21812</name>
</gene>
<accession>A0A1Q9DLJ8</accession>
<dbReference type="InterPro" id="IPR036291">
    <property type="entry name" value="NAD(P)-bd_dom_sf"/>
</dbReference>
<keyword evidence="7 13" id="KW-1133">Transmembrane helix</keyword>
<dbReference type="Pfam" id="PF00106">
    <property type="entry name" value="adh_short"/>
    <property type="match status" value="1"/>
</dbReference>
<keyword evidence="5" id="KW-0631">Potassium channel</keyword>
<keyword evidence="17" id="KW-1185">Reference proteome</keyword>
<evidence type="ECO:0000256" key="13">
    <source>
        <dbReference type="SAM" id="Phobius"/>
    </source>
</evidence>
<keyword evidence="4 13" id="KW-0812">Transmembrane</keyword>
<dbReference type="GO" id="GO:0005267">
    <property type="term" value="F:potassium channel activity"/>
    <property type="evidence" value="ECO:0007669"/>
    <property type="project" value="UniProtKB-KW"/>
</dbReference>
<evidence type="ECO:0000259" key="15">
    <source>
        <dbReference type="Pfam" id="PF07885"/>
    </source>
</evidence>
<evidence type="ECO:0000313" key="16">
    <source>
        <dbReference type="EMBL" id="OLP96019.1"/>
    </source>
</evidence>
<feature type="transmembrane region" description="Helical" evidence="13">
    <location>
        <begin position="1037"/>
        <end position="1057"/>
    </location>
</feature>
<evidence type="ECO:0000256" key="1">
    <source>
        <dbReference type="ARBA" id="ARBA00004141"/>
    </source>
</evidence>
<evidence type="ECO:0000313" key="17">
    <source>
        <dbReference type="Proteomes" id="UP000186817"/>
    </source>
</evidence>
<dbReference type="Gene3D" id="1.10.287.70">
    <property type="match status" value="1"/>
</dbReference>
<feature type="domain" description="Potassium channel" evidence="15">
    <location>
        <begin position="1126"/>
        <end position="1202"/>
    </location>
</feature>
<evidence type="ECO:0000256" key="4">
    <source>
        <dbReference type="ARBA" id="ARBA00022692"/>
    </source>
</evidence>
<keyword evidence="3" id="KW-0633">Potassium transport</keyword>
<feature type="region of interest" description="Disordered" evidence="12">
    <location>
        <begin position="919"/>
        <end position="940"/>
    </location>
</feature>
<feature type="transmembrane region" description="Helical" evidence="13">
    <location>
        <begin position="1148"/>
        <end position="1167"/>
    </location>
</feature>
<evidence type="ECO:0000256" key="3">
    <source>
        <dbReference type="ARBA" id="ARBA00022538"/>
    </source>
</evidence>
<dbReference type="EMBL" id="LSRX01000483">
    <property type="protein sequence ID" value="OLP96019.1"/>
    <property type="molecule type" value="Genomic_DNA"/>
</dbReference>
<name>A0A1Q9DLJ8_SYMMI</name>
<dbReference type="AlphaFoldDB" id="A0A1Q9DLJ8"/>
<evidence type="ECO:0000256" key="5">
    <source>
        <dbReference type="ARBA" id="ARBA00022826"/>
    </source>
</evidence>
<keyword evidence="10" id="KW-0407">Ion channel</keyword>
<comment type="caution">
    <text evidence="16">The sequence shown here is derived from an EMBL/GenBank/DDBJ whole genome shotgun (WGS) entry which is preliminary data.</text>
</comment>
<evidence type="ECO:0000256" key="8">
    <source>
        <dbReference type="ARBA" id="ARBA00023065"/>
    </source>
</evidence>
<evidence type="ECO:0000256" key="12">
    <source>
        <dbReference type="SAM" id="MobiDB-lite"/>
    </source>
</evidence>
<keyword evidence="8" id="KW-0406">Ion transport</keyword>
<feature type="transmembrane region" description="Helical" evidence="13">
    <location>
        <begin position="1010"/>
        <end position="1031"/>
    </location>
</feature>
<keyword evidence="2" id="KW-0813">Transport</keyword>
<dbReference type="PANTHER" id="PTHR10027">
    <property type="entry name" value="CALCIUM-ACTIVATED POTASSIUM CHANNEL ALPHA CHAIN"/>
    <property type="match status" value="1"/>
</dbReference>
<feature type="transmembrane region" description="Helical" evidence="13">
    <location>
        <begin position="1119"/>
        <end position="1136"/>
    </location>
</feature>
<evidence type="ECO:0000256" key="11">
    <source>
        <dbReference type="SAM" id="Coils"/>
    </source>
</evidence>
<reference evidence="16 17" key="1">
    <citation type="submission" date="2016-02" db="EMBL/GenBank/DDBJ databases">
        <title>Genome analysis of coral dinoflagellate symbionts highlights evolutionary adaptations to a symbiotic lifestyle.</title>
        <authorList>
            <person name="Aranda M."/>
            <person name="Li Y."/>
            <person name="Liew Y.J."/>
            <person name="Baumgarten S."/>
            <person name="Simakov O."/>
            <person name="Wilson M."/>
            <person name="Piel J."/>
            <person name="Ashoor H."/>
            <person name="Bougouffa S."/>
            <person name="Bajic V.B."/>
            <person name="Ryu T."/>
            <person name="Ravasi T."/>
            <person name="Bayer T."/>
            <person name="Micklem G."/>
            <person name="Kim H."/>
            <person name="Bhak J."/>
            <person name="Lajeunesse T.C."/>
            <person name="Voolstra C.R."/>
        </authorList>
    </citation>
    <scope>NUCLEOTIDE SEQUENCE [LARGE SCALE GENOMIC DNA]</scope>
    <source>
        <strain evidence="16 17">CCMP2467</strain>
    </source>
</reference>
<feature type="domain" description="Ion transport" evidence="14">
    <location>
        <begin position="994"/>
        <end position="1094"/>
    </location>
</feature>
<dbReference type="OrthoDB" id="10035564at2759"/>
<evidence type="ECO:0000256" key="2">
    <source>
        <dbReference type="ARBA" id="ARBA00022448"/>
    </source>
</evidence>
<evidence type="ECO:0000256" key="10">
    <source>
        <dbReference type="ARBA" id="ARBA00023303"/>
    </source>
</evidence>
<dbReference type="PRINTS" id="PR00169">
    <property type="entry name" value="KCHANNEL"/>
</dbReference>
<dbReference type="Pfam" id="PF07885">
    <property type="entry name" value="Ion_trans_2"/>
    <property type="match status" value="1"/>
</dbReference>
<dbReference type="PANTHER" id="PTHR10027:SF10">
    <property type="entry name" value="SLOWPOKE 2, ISOFORM D"/>
    <property type="match status" value="1"/>
</dbReference>
<dbReference type="GO" id="GO:0016020">
    <property type="term" value="C:membrane"/>
    <property type="evidence" value="ECO:0007669"/>
    <property type="project" value="UniProtKB-SubCell"/>
</dbReference>
<dbReference type="SUPFAM" id="SSF51735">
    <property type="entry name" value="NAD(P)-binding Rossmann-fold domains"/>
    <property type="match status" value="1"/>
</dbReference>
<dbReference type="Pfam" id="PF00520">
    <property type="entry name" value="Ion_trans"/>
    <property type="match status" value="1"/>
</dbReference>
<protein>
    <submittedName>
        <fullName evidence="16">Potassium voltage-gated channel subfamily B member 2</fullName>
    </submittedName>
</protein>
<dbReference type="SUPFAM" id="SSF81324">
    <property type="entry name" value="Voltage-gated potassium channels"/>
    <property type="match status" value="1"/>
</dbReference>
<dbReference type="InterPro" id="IPR002347">
    <property type="entry name" value="SDR_fam"/>
</dbReference>
<sequence>MEVGATSGIGIGHTGIAILSDCVTYGHRYSVRLCENGNLPIRRRILECPEWRRWQVPTHGFSQLGPLTMKQALRWATEELQLLLNRPAGSCAEELLAAEKALSSAGSADELAEASLAIAEATLSTRGPGSSFEEALKKAREAGSDVRLEGRLLQVQARAALARRPGRPGRPGQALEFARRMLELPPGEPEQLGILATGIVSISQRQAGSFAEAIAAAQRVQQVASESKSRAEAIGWLLSASAWLSSLPSSNKPRSLILVDTAMRGEGIKGAPAELAEAAAKECLQASQKLGCNALHAAALDRLVESLLRQGRAEEAQRICEEEAFSARKGRSRSEAGALAALVSAMQPGPAHDIMQVVGRLRTLGREGEVAQIQVSLLAAKSVAESADAAEPPAGSLDAAASHAQRALVLARRHRDFGAEAEALRLLTQLHRQMGLEPPRSELHAEILSELRSAVLEAEKASDAAPVKRALHRLRENGKEVESFLSPADLTEVLEPLQSWMPEELAPAMLLAGQSSEGQGSATMDPSLVMVEIGHKPMYSSVGVGGIQYGPRYRQVRGYRPPGSAQPDRGKPAVVAVLRTSSAAEEWEARSWDWTPPLVDAAAHSSFLFAQRALDALPLAASKPLSALPAHPRMNPPMPLAPELMWAQRTPFYPTWPTPSQASRPGPNRAGNPKWSLATGVALGIGAHIRCRAHSHNGHNRDLSPLPLPCDSWALVTGAASGLGQKLATACAEAGFGLVLTDEESALQNLDLAQIAGSSTSDRILRVPSSLADPSKGASDLYEKLKDLDVCMLMLCSDQFSYTGPFLSQSVEKLDRMLAQNVGATAALCRLFASDMVQAKRGRILLVGAPAGSTPGIAGACAFAGSMAFVRSLADGLGKELADQGVGISCLESSSLGRDGSLTDALASTCVGFLIEAEAETPPPEPATSSSSETRVAPGQNDVELEDSWNEEYLRLANEENFKPLPYAAEIDRLQHAPLSEISNALLAGLACAIYVVARSPGVTEGTIRVLAAAASSINALFFLDYMARWWCRGMSWQYLLNPLMIVDLIGVLPFLLRPWVPSISSMELNFLKLIRVLRIYRFFRPKAFRSFLQILIGPDQAKPYEDGLRGVKSYQLQVFRTFGVVFTLIFVTAGLCYEAEHTVNPQFADIFSSFYFSVIALSTVGFGDIEPMTAAGRLVITVAIVVGLCLIPSEASLVATAISEEQKKLDEAEAELALAEAERTRAQLAWDAARIAELEETEREERARLMELEAWFGQRGGGRDSQSSGD</sequence>
<keyword evidence="6" id="KW-0630">Potassium</keyword>
<evidence type="ECO:0000256" key="6">
    <source>
        <dbReference type="ARBA" id="ARBA00022958"/>
    </source>
</evidence>
<proteinExistence type="predicted"/>
<keyword evidence="11" id="KW-0175">Coiled coil</keyword>
<feature type="transmembrane region" description="Helical" evidence="13">
    <location>
        <begin position="1179"/>
        <end position="1203"/>
    </location>
</feature>
<dbReference type="Gene3D" id="3.40.50.720">
    <property type="entry name" value="NAD(P)-binding Rossmann-like Domain"/>
    <property type="match status" value="1"/>
</dbReference>
<keyword evidence="9 13" id="KW-0472">Membrane</keyword>
<dbReference type="InterPro" id="IPR047871">
    <property type="entry name" value="K_chnl_Slo-like"/>
</dbReference>
<evidence type="ECO:0000256" key="9">
    <source>
        <dbReference type="ARBA" id="ARBA00023136"/>
    </source>
</evidence>
<comment type="subcellular location">
    <subcellularLocation>
        <location evidence="1">Membrane</location>
        <topology evidence="1">Multi-pass membrane protein</topology>
    </subcellularLocation>
</comment>
<dbReference type="Proteomes" id="UP000186817">
    <property type="component" value="Unassembled WGS sequence"/>
</dbReference>
<dbReference type="InterPro" id="IPR005821">
    <property type="entry name" value="Ion_trans_dom"/>
</dbReference>
<evidence type="ECO:0000256" key="7">
    <source>
        <dbReference type="ARBA" id="ARBA00022989"/>
    </source>
</evidence>
<feature type="coiled-coil region" evidence="11">
    <location>
        <begin position="1196"/>
        <end position="1256"/>
    </location>
</feature>
<organism evidence="16 17">
    <name type="scientific">Symbiodinium microadriaticum</name>
    <name type="common">Dinoflagellate</name>
    <name type="synonym">Zooxanthella microadriatica</name>
    <dbReference type="NCBI Taxonomy" id="2951"/>
    <lineage>
        <taxon>Eukaryota</taxon>
        <taxon>Sar</taxon>
        <taxon>Alveolata</taxon>
        <taxon>Dinophyceae</taxon>
        <taxon>Suessiales</taxon>
        <taxon>Symbiodiniaceae</taxon>
        <taxon>Symbiodinium</taxon>
    </lineage>
</organism>
<dbReference type="InterPro" id="IPR013099">
    <property type="entry name" value="K_chnl_dom"/>
</dbReference>
<evidence type="ECO:0000259" key="14">
    <source>
        <dbReference type="Pfam" id="PF00520"/>
    </source>
</evidence>